<evidence type="ECO:0000313" key="2">
    <source>
        <dbReference type="EMBL" id="KLT41224.1"/>
    </source>
</evidence>
<accession>A0A0J1B0T7</accession>
<feature type="compositionally biased region" description="Polar residues" evidence="1">
    <location>
        <begin position="96"/>
        <end position="108"/>
    </location>
</feature>
<reference evidence="2 3" key="1">
    <citation type="submission" date="2015-03" db="EMBL/GenBank/DDBJ databases">
        <title>Genomics and transcriptomics of the oil-accumulating basidiomycete yeast T. oleaginosus allow insights into substrate utilization and the diverse evolutionary trajectories of mating systems in fungi.</title>
        <authorList>
            <consortium name="DOE Joint Genome Institute"/>
            <person name="Kourist R."/>
            <person name="Kracht O."/>
            <person name="Bracharz F."/>
            <person name="Lipzen A."/>
            <person name="Nolan M."/>
            <person name="Ohm R."/>
            <person name="Grigoriev I."/>
            <person name="Sun S."/>
            <person name="Heitman J."/>
            <person name="Bruck T."/>
            <person name="Nowrousian M."/>
        </authorList>
    </citation>
    <scope>NUCLEOTIDE SEQUENCE [LARGE SCALE GENOMIC DNA]</scope>
    <source>
        <strain evidence="2 3">IBC0246</strain>
    </source>
</reference>
<dbReference type="GeneID" id="28986068"/>
<name>A0A0J1B0T7_9TREE</name>
<protein>
    <submittedName>
        <fullName evidence="2">Uncharacterized protein</fullName>
    </submittedName>
</protein>
<keyword evidence="3" id="KW-1185">Reference proteome</keyword>
<evidence type="ECO:0000313" key="3">
    <source>
        <dbReference type="Proteomes" id="UP000053611"/>
    </source>
</evidence>
<evidence type="ECO:0000256" key="1">
    <source>
        <dbReference type="SAM" id="MobiDB-lite"/>
    </source>
</evidence>
<gene>
    <name evidence="2" type="ORF">CC85DRAFT_303420</name>
</gene>
<dbReference type="EMBL" id="KQ087221">
    <property type="protein sequence ID" value="KLT41224.1"/>
    <property type="molecule type" value="Genomic_DNA"/>
</dbReference>
<feature type="compositionally biased region" description="Low complexity" evidence="1">
    <location>
        <begin position="7"/>
        <end position="35"/>
    </location>
</feature>
<dbReference type="Proteomes" id="UP000053611">
    <property type="component" value="Unassembled WGS sequence"/>
</dbReference>
<dbReference type="AlphaFoldDB" id="A0A0J1B0T7"/>
<feature type="region of interest" description="Disordered" evidence="1">
    <location>
        <begin position="94"/>
        <end position="126"/>
    </location>
</feature>
<proteinExistence type="predicted"/>
<feature type="region of interest" description="Disordered" evidence="1">
    <location>
        <begin position="1"/>
        <end position="49"/>
    </location>
</feature>
<organism evidence="2 3">
    <name type="scientific">Cutaneotrichosporon oleaginosum</name>
    <dbReference type="NCBI Taxonomy" id="879819"/>
    <lineage>
        <taxon>Eukaryota</taxon>
        <taxon>Fungi</taxon>
        <taxon>Dikarya</taxon>
        <taxon>Basidiomycota</taxon>
        <taxon>Agaricomycotina</taxon>
        <taxon>Tremellomycetes</taxon>
        <taxon>Trichosporonales</taxon>
        <taxon>Trichosporonaceae</taxon>
        <taxon>Cutaneotrichosporon</taxon>
    </lineage>
</organism>
<sequence>MPPTPASAPLSPSLPALPGLHSPTSPSWPTTHTPTSPRPRPTPVLSYSVTQSPELEPCCGNPLGTNRGHACCPARLPGGVWVCRFCTGIQRPPDQRQGSLSLPLSPTSDCFGLPLPPSRRGSDESK</sequence>
<dbReference type="RefSeq" id="XP_018277715.1">
    <property type="nucleotide sequence ID" value="XM_018425465.1"/>
</dbReference>